<evidence type="ECO:0000313" key="1">
    <source>
        <dbReference type="EMBL" id="NYE50624.1"/>
    </source>
</evidence>
<name>A0A852U937_9ACTN</name>
<organism evidence="1 2">
    <name type="scientific">Spinactinospora alkalitolerans</name>
    <dbReference type="NCBI Taxonomy" id="687207"/>
    <lineage>
        <taxon>Bacteria</taxon>
        <taxon>Bacillati</taxon>
        <taxon>Actinomycetota</taxon>
        <taxon>Actinomycetes</taxon>
        <taxon>Streptosporangiales</taxon>
        <taxon>Nocardiopsidaceae</taxon>
        <taxon>Spinactinospora</taxon>
    </lineage>
</organism>
<dbReference type="Proteomes" id="UP000589036">
    <property type="component" value="Unassembled WGS sequence"/>
</dbReference>
<protein>
    <submittedName>
        <fullName evidence="1">Uncharacterized protein</fullName>
    </submittedName>
</protein>
<dbReference type="RefSeq" id="WP_281370418.1">
    <property type="nucleotide sequence ID" value="NZ_BAAAYY010000044.1"/>
</dbReference>
<accession>A0A852U937</accession>
<reference evidence="1 2" key="1">
    <citation type="submission" date="2020-07" db="EMBL/GenBank/DDBJ databases">
        <title>Sequencing the genomes of 1000 actinobacteria strains.</title>
        <authorList>
            <person name="Klenk H.-P."/>
        </authorList>
    </citation>
    <scope>NUCLEOTIDE SEQUENCE [LARGE SCALE GENOMIC DNA]</scope>
    <source>
        <strain evidence="1 2">CXB654</strain>
    </source>
</reference>
<comment type="caution">
    <text evidence="1">The sequence shown here is derived from an EMBL/GenBank/DDBJ whole genome shotgun (WGS) entry which is preliminary data.</text>
</comment>
<gene>
    <name evidence="1" type="ORF">HDA32_005744</name>
</gene>
<dbReference type="AlphaFoldDB" id="A0A852U937"/>
<evidence type="ECO:0000313" key="2">
    <source>
        <dbReference type="Proteomes" id="UP000589036"/>
    </source>
</evidence>
<dbReference type="EMBL" id="JACCCC010000001">
    <property type="protein sequence ID" value="NYE50624.1"/>
    <property type="molecule type" value="Genomic_DNA"/>
</dbReference>
<sequence>MARSLSVDQAGFISRTLLAHWVQAEGWSQADLRNANGVQRA</sequence>
<keyword evidence="2" id="KW-1185">Reference proteome</keyword>
<proteinExistence type="predicted"/>